<reference evidence="4" key="1">
    <citation type="submission" date="2020-09" db="EMBL/GenBank/DDBJ databases">
        <title>Streptomyces grisecoloratus sp. nov., isolated from cotton soil.</title>
        <authorList>
            <person name="Xing L."/>
        </authorList>
    </citation>
    <scope>NUCLEOTIDE SEQUENCE</scope>
    <source>
        <strain evidence="4">TRM S81-3</strain>
    </source>
</reference>
<organism evidence="4 5">
    <name type="scientific">Streptomyces griseicoloratus</name>
    <dbReference type="NCBI Taxonomy" id="2752516"/>
    <lineage>
        <taxon>Bacteria</taxon>
        <taxon>Bacillati</taxon>
        <taxon>Actinomycetota</taxon>
        <taxon>Actinomycetes</taxon>
        <taxon>Kitasatosporales</taxon>
        <taxon>Streptomycetaceae</taxon>
        <taxon>Streptomyces</taxon>
    </lineage>
</organism>
<comment type="caution">
    <text evidence="4">The sequence shown here is derived from an EMBL/GenBank/DDBJ whole genome shotgun (WGS) entry which is preliminary data.</text>
</comment>
<evidence type="ECO:0000313" key="5">
    <source>
        <dbReference type="Proteomes" id="UP000621210"/>
    </source>
</evidence>
<proteinExistence type="predicted"/>
<evidence type="ECO:0000256" key="2">
    <source>
        <dbReference type="ARBA" id="ARBA00022553"/>
    </source>
</evidence>
<dbReference type="RefSeq" id="WP_188179244.1">
    <property type="nucleotide sequence ID" value="NZ_JACVQF010000104.1"/>
</dbReference>
<keyword evidence="5" id="KW-1185">Reference proteome</keyword>
<feature type="domain" description="Carrier" evidence="3">
    <location>
        <begin position="1"/>
        <end position="49"/>
    </location>
</feature>
<dbReference type="InterPro" id="IPR009081">
    <property type="entry name" value="PP-bd_ACP"/>
</dbReference>
<dbReference type="PANTHER" id="PTHR44845:SF6">
    <property type="entry name" value="BETA-ALANINE-ACTIVATING ENZYME"/>
    <property type="match status" value="1"/>
</dbReference>
<dbReference type="SUPFAM" id="SSF47336">
    <property type="entry name" value="ACP-like"/>
    <property type="match status" value="1"/>
</dbReference>
<feature type="non-terminal residue" evidence="4">
    <location>
        <position position="72"/>
    </location>
</feature>
<dbReference type="Proteomes" id="UP000621210">
    <property type="component" value="Unassembled WGS sequence"/>
</dbReference>
<keyword evidence="1" id="KW-0596">Phosphopantetheine</keyword>
<accession>A0A926QN03</accession>
<name>A0A926QN03_9ACTN</name>
<evidence type="ECO:0000259" key="3">
    <source>
        <dbReference type="PROSITE" id="PS50075"/>
    </source>
</evidence>
<dbReference type="PROSITE" id="PS50075">
    <property type="entry name" value="CARRIER"/>
    <property type="match status" value="1"/>
</dbReference>
<keyword evidence="2" id="KW-0597">Phosphoprotein</keyword>
<dbReference type="InterPro" id="IPR036736">
    <property type="entry name" value="ACP-like_sf"/>
</dbReference>
<evidence type="ECO:0000256" key="1">
    <source>
        <dbReference type="ARBA" id="ARBA00022450"/>
    </source>
</evidence>
<dbReference type="Pfam" id="PF00550">
    <property type="entry name" value="PP-binding"/>
    <property type="match status" value="1"/>
</dbReference>
<dbReference type="AlphaFoldDB" id="A0A926QN03"/>
<evidence type="ECO:0000313" key="4">
    <source>
        <dbReference type="EMBL" id="MBD0418179.1"/>
    </source>
</evidence>
<dbReference type="PANTHER" id="PTHR44845">
    <property type="entry name" value="CARRIER DOMAIN-CONTAINING PROTEIN"/>
    <property type="match status" value="1"/>
</dbReference>
<feature type="non-terminal residue" evidence="4">
    <location>
        <position position="1"/>
    </location>
</feature>
<dbReference type="Gene3D" id="3.40.50.1820">
    <property type="entry name" value="alpha/beta hydrolase"/>
    <property type="match status" value="1"/>
</dbReference>
<dbReference type="PROSITE" id="PS00012">
    <property type="entry name" value="PHOSPHOPANTETHEINE"/>
    <property type="match status" value="1"/>
</dbReference>
<protein>
    <recommendedName>
        <fullName evidence="3">Carrier domain-containing protein</fullName>
    </recommendedName>
</protein>
<dbReference type="InterPro" id="IPR006162">
    <property type="entry name" value="Ppantetheine_attach_site"/>
</dbReference>
<sequence length="72" mass="7923">DFFELGGHSLLATRLVSRVRAVLGVELEIRELFEAPTVAGLSARMGRAPTARPALVPVVRPERVPLSYAQRR</sequence>
<dbReference type="InterPro" id="IPR029058">
    <property type="entry name" value="AB_hydrolase_fold"/>
</dbReference>
<dbReference type="EMBL" id="JACVQF010000104">
    <property type="protein sequence ID" value="MBD0418179.1"/>
    <property type="molecule type" value="Genomic_DNA"/>
</dbReference>
<gene>
    <name evidence="4" type="ORF">H0H10_03175</name>
</gene>
<reference evidence="4" key="2">
    <citation type="submission" date="2020-09" db="EMBL/GenBank/DDBJ databases">
        <authorList>
            <person name="Luo X."/>
        </authorList>
    </citation>
    <scope>NUCLEOTIDE SEQUENCE</scope>
    <source>
        <strain evidence="4">TRM S81-3</strain>
    </source>
</reference>